<accession>A0A9I9CM81</accession>
<organism evidence="1">
    <name type="scientific">Cucumis melo</name>
    <name type="common">Muskmelon</name>
    <dbReference type="NCBI Taxonomy" id="3656"/>
    <lineage>
        <taxon>Eukaryota</taxon>
        <taxon>Viridiplantae</taxon>
        <taxon>Streptophyta</taxon>
        <taxon>Embryophyta</taxon>
        <taxon>Tracheophyta</taxon>
        <taxon>Spermatophyta</taxon>
        <taxon>Magnoliopsida</taxon>
        <taxon>eudicotyledons</taxon>
        <taxon>Gunneridae</taxon>
        <taxon>Pentapetalae</taxon>
        <taxon>rosids</taxon>
        <taxon>fabids</taxon>
        <taxon>Cucurbitales</taxon>
        <taxon>Cucurbitaceae</taxon>
        <taxon>Benincaseae</taxon>
        <taxon>Cucumis</taxon>
    </lineage>
</organism>
<name>A0A9I9CM81_CUCME</name>
<dbReference type="EnsemblPlants" id="MELO3C005658.2.1">
    <property type="protein sequence ID" value="MELO3C005658.2.1"/>
    <property type="gene ID" value="MELO3C005658.2"/>
</dbReference>
<evidence type="ECO:0000313" key="1">
    <source>
        <dbReference type="EnsemblPlants" id="MELO3C005658.2.1"/>
    </source>
</evidence>
<dbReference type="AlphaFoldDB" id="A0A9I9CM81"/>
<dbReference type="Gramene" id="MELO3C005658.2.1">
    <property type="protein sequence ID" value="MELO3C005658.2.1"/>
    <property type="gene ID" value="MELO3C005658.2"/>
</dbReference>
<sequence>KKWFFFYQLKKNVRKAYFEKFSVISRFLVQHFSQGLDCKIKNVKISLTNTFSRWFYVDVANTFLQKCLLALFCRLCLPLNFSATKQKKSHQKSPKTRSNITRLTLLHLPPQTKTSISLAVKTTRPFSNPNPGGDLLPWRKGRRRRIQTRDLFTIWGILQLLRRYAVANP</sequence>
<proteinExistence type="predicted"/>
<protein>
    <submittedName>
        <fullName evidence="1">Uncharacterized protein</fullName>
    </submittedName>
</protein>
<reference evidence="1" key="1">
    <citation type="submission" date="2023-03" db="UniProtKB">
        <authorList>
            <consortium name="EnsemblPlants"/>
        </authorList>
    </citation>
    <scope>IDENTIFICATION</scope>
</reference>